<reference evidence="9" key="1">
    <citation type="submission" date="2023-09" db="UniProtKB">
        <authorList>
            <consortium name="Ensembl"/>
        </authorList>
    </citation>
    <scope>IDENTIFICATION</scope>
</reference>
<dbReference type="SMART" id="SM00406">
    <property type="entry name" value="IGv"/>
    <property type="match status" value="1"/>
</dbReference>
<dbReference type="PANTHER" id="PTHR19343">
    <property type="entry name" value="T CELL RECEPTOR ALPHA VARIABLE 1-2"/>
    <property type="match status" value="1"/>
</dbReference>
<keyword evidence="2" id="KW-0391">Immunity</keyword>
<dbReference type="GO" id="GO:0042605">
    <property type="term" value="F:peptide antigen binding"/>
    <property type="evidence" value="ECO:0007669"/>
    <property type="project" value="TreeGrafter"/>
</dbReference>
<dbReference type="InterPro" id="IPR003599">
    <property type="entry name" value="Ig_sub"/>
</dbReference>
<evidence type="ECO:0000313" key="9">
    <source>
        <dbReference type="Ensembl" id="ENSCCNP00000007792.1"/>
    </source>
</evidence>
<evidence type="ECO:0000256" key="4">
    <source>
        <dbReference type="ARBA" id="ARBA00023170"/>
    </source>
</evidence>
<evidence type="ECO:0000256" key="1">
    <source>
        <dbReference type="ARBA" id="ARBA00022729"/>
    </source>
</evidence>
<keyword evidence="4" id="KW-0675">Receptor</keyword>
<dbReference type="InterPro" id="IPR007110">
    <property type="entry name" value="Ig-like_dom"/>
</dbReference>
<dbReference type="InterPro" id="IPR013783">
    <property type="entry name" value="Ig-like_fold"/>
</dbReference>
<dbReference type="Pfam" id="PF07686">
    <property type="entry name" value="V-set"/>
    <property type="match status" value="1"/>
</dbReference>
<organism evidence="9">
    <name type="scientific">Castor canadensis</name>
    <name type="common">American beaver</name>
    <dbReference type="NCBI Taxonomy" id="51338"/>
    <lineage>
        <taxon>Eukaryota</taxon>
        <taxon>Metazoa</taxon>
        <taxon>Chordata</taxon>
        <taxon>Craniata</taxon>
        <taxon>Vertebrata</taxon>
        <taxon>Euteleostomi</taxon>
        <taxon>Mammalia</taxon>
        <taxon>Eutheria</taxon>
        <taxon>Euarchontoglires</taxon>
        <taxon>Glires</taxon>
        <taxon>Rodentia</taxon>
        <taxon>Castorimorpha</taxon>
        <taxon>Castoridae</taxon>
        <taxon>Castor</taxon>
    </lineage>
</organism>
<evidence type="ECO:0000256" key="3">
    <source>
        <dbReference type="ARBA" id="ARBA00023130"/>
    </source>
</evidence>
<dbReference type="InterPro" id="IPR013106">
    <property type="entry name" value="Ig_V-set"/>
</dbReference>
<evidence type="ECO:0000256" key="7">
    <source>
        <dbReference type="SAM" id="SignalP"/>
    </source>
</evidence>
<dbReference type="Ensembl" id="ENSCCNT00000010302.1">
    <property type="protein sequence ID" value="ENSCCNP00000007792.1"/>
    <property type="gene ID" value="ENSCCNG00000008276.1"/>
</dbReference>
<dbReference type="SUPFAM" id="SSF48726">
    <property type="entry name" value="Immunoglobulin"/>
    <property type="match status" value="1"/>
</dbReference>
<evidence type="ECO:0000256" key="5">
    <source>
        <dbReference type="ARBA" id="ARBA00023319"/>
    </source>
</evidence>
<feature type="domain" description="Ig-like" evidence="8">
    <location>
        <begin position="24"/>
        <end position="129"/>
    </location>
</feature>
<keyword evidence="6" id="KW-1279">T cell receptor</keyword>
<dbReference type="InterPro" id="IPR051006">
    <property type="entry name" value="TCR_variable_domain"/>
</dbReference>
<dbReference type="InterPro" id="IPR036179">
    <property type="entry name" value="Ig-like_dom_sf"/>
</dbReference>
<keyword evidence="5" id="KW-0393">Immunoglobulin domain</keyword>
<feature type="signal peptide" evidence="7">
    <location>
        <begin position="1"/>
        <end position="21"/>
    </location>
</feature>
<dbReference type="PROSITE" id="PS50835">
    <property type="entry name" value="IG_LIKE"/>
    <property type="match status" value="1"/>
</dbReference>
<dbReference type="GO" id="GO:0042101">
    <property type="term" value="C:T cell receptor complex"/>
    <property type="evidence" value="ECO:0007669"/>
    <property type="project" value="UniProtKB-KW"/>
</dbReference>
<evidence type="ECO:0000256" key="6">
    <source>
        <dbReference type="ARBA" id="ARBA00043266"/>
    </source>
</evidence>
<keyword evidence="1 7" id="KW-0732">Signal</keyword>
<feature type="chain" id="PRO_5034752117" description="Ig-like domain-containing protein" evidence="7">
    <location>
        <begin position="22"/>
        <end position="173"/>
    </location>
</feature>
<evidence type="ECO:0000259" key="8">
    <source>
        <dbReference type="PROSITE" id="PS50835"/>
    </source>
</evidence>
<dbReference type="GO" id="GO:0002250">
    <property type="term" value="P:adaptive immune response"/>
    <property type="evidence" value="ECO:0007669"/>
    <property type="project" value="UniProtKB-KW"/>
</dbReference>
<accession>A0A8C0W8V6</accession>
<protein>
    <recommendedName>
        <fullName evidence="8">Ig-like domain-containing protein</fullName>
    </recommendedName>
</protein>
<dbReference type="Gene3D" id="2.60.40.10">
    <property type="entry name" value="Immunoglobulins"/>
    <property type="match status" value="1"/>
</dbReference>
<dbReference type="PANTHER" id="PTHR19343:SF3">
    <property type="entry name" value="T CELL RECEPTOR ALPHA VARIABLE 12-2"/>
    <property type="match status" value="1"/>
</dbReference>
<evidence type="ECO:0000256" key="2">
    <source>
        <dbReference type="ARBA" id="ARBA00022859"/>
    </source>
</evidence>
<sequence>MMRSLSAVLVILCLQLSWVSSQQKEVEQHPESLSVAEGAMASLNCTYRDSASQSFRWYRQYPGKGLELLVSTFSIGDKDEGRYTAHLNKASRYFSLHIRGSQPSDLATYLCTVSTQCSPDTCSLNANVGWGGEQGLKWSTDHQEEKFWCPLDATGIKSIIQDSLIDRERILML</sequence>
<proteinExistence type="predicted"/>
<dbReference type="SMART" id="SM00409">
    <property type="entry name" value="IG"/>
    <property type="match status" value="1"/>
</dbReference>
<keyword evidence="3" id="KW-1064">Adaptive immunity</keyword>
<dbReference type="AlphaFoldDB" id="A0A8C0W8V6"/>
<name>A0A8C0W8V6_CASCN</name>